<evidence type="ECO:0000313" key="7">
    <source>
        <dbReference type="EMBL" id="AEJ20337.1"/>
    </source>
</evidence>
<dbReference type="GO" id="GO:0005886">
    <property type="term" value="C:plasma membrane"/>
    <property type="evidence" value="ECO:0007669"/>
    <property type="project" value="UniProtKB-SubCell"/>
</dbReference>
<feature type="transmembrane region" description="Helical" evidence="6">
    <location>
        <begin position="252"/>
        <end position="281"/>
    </location>
</feature>
<keyword evidence="8" id="KW-1185">Reference proteome</keyword>
<dbReference type="OrthoDB" id="368246at2"/>
<proteinExistence type="predicted"/>
<evidence type="ECO:0000256" key="1">
    <source>
        <dbReference type="ARBA" id="ARBA00004651"/>
    </source>
</evidence>
<dbReference type="eggNOG" id="COG1172">
    <property type="taxonomic scope" value="Bacteria"/>
</dbReference>
<feature type="transmembrane region" description="Helical" evidence="6">
    <location>
        <begin position="293"/>
        <end position="313"/>
    </location>
</feature>
<feature type="transmembrane region" description="Helical" evidence="6">
    <location>
        <begin position="163"/>
        <end position="182"/>
    </location>
</feature>
<organism evidence="7 8">
    <name type="scientific">Gracilinema caldarium (strain ATCC 51460 / DSM 7334 / H1)</name>
    <name type="common">Treponema caldarium</name>
    <dbReference type="NCBI Taxonomy" id="744872"/>
    <lineage>
        <taxon>Bacteria</taxon>
        <taxon>Pseudomonadati</taxon>
        <taxon>Spirochaetota</taxon>
        <taxon>Spirochaetia</taxon>
        <taxon>Spirochaetales</taxon>
        <taxon>Breznakiellaceae</taxon>
        <taxon>Gracilinema</taxon>
    </lineage>
</organism>
<keyword evidence="5 6" id="KW-0472">Membrane</keyword>
<reference evidence="8" key="1">
    <citation type="journal article" date="2013" name="Stand. Genomic Sci.">
        <title>Genome sequence of the thermophilic fresh-water bacterium Spirochaeta caldaria type strain (H1(T)), reclassification of Spirochaeta caldaria, Spirochaeta stenostrepta, and Spirochaeta zuelzerae in the genus Treponema as Treponema caldaria comb. nov., Treponema stenostrepta comb. nov., and Treponema zuelzerae comb. nov., and emendation of the genus Treponema.</title>
        <authorList>
            <person name="Abt B."/>
            <person name="Goker M."/>
            <person name="Scheuner C."/>
            <person name="Han C."/>
            <person name="Lu M."/>
            <person name="Misra M."/>
            <person name="Lapidus A."/>
            <person name="Nolan M."/>
            <person name="Lucas S."/>
            <person name="Hammon N."/>
            <person name="Deshpande S."/>
            <person name="Cheng J.F."/>
            <person name="Tapia R."/>
            <person name="Goodwin L.A."/>
            <person name="Pitluck S."/>
            <person name="Liolios K."/>
            <person name="Pagani I."/>
            <person name="Ivanova N."/>
            <person name="Mavromatis K."/>
            <person name="Mikhailova N."/>
            <person name="Huntemann M."/>
            <person name="Pati A."/>
            <person name="Chen A."/>
            <person name="Palaniappan K."/>
            <person name="Land M."/>
            <person name="Hauser L."/>
            <person name="Jeffries C.D."/>
            <person name="Rohde M."/>
            <person name="Spring S."/>
            <person name="Gronow S."/>
            <person name="Detter J.C."/>
            <person name="Bristow J."/>
            <person name="Eisen J.A."/>
            <person name="Markowitz V."/>
            <person name="Hugenholtz P."/>
            <person name="Kyrpides N.C."/>
            <person name="Woyke T."/>
            <person name="Klenk H.P."/>
        </authorList>
    </citation>
    <scope>NUCLEOTIDE SEQUENCE</scope>
    <source>
        <strain evidence="8">ATCC 51460 / DSM 7334 / H1</strain>
    </source>
</reference>
<comment type="subcellular location">
    <subcellularLocation>
        <location evidence="1">Cell membrane</location>
        <topology evidence="1">Multi-pass membrane protein</topology>
    </subcellularLocation>
</comment>
<dbReference type="GO" id="GO:0022857">
    <property type="term" value="F:transmembrane transporter activity"/>
    <property type="evidence" value="ECO:0007669"/>
    <property type="project" value="InterPro"/>
</dbReference>
<evidence type="ECO:0000256" key="6">
    <source>
        <dbReference type="SAM" id="Phobius"/>
    </source>
</evidence>
<dbReference type="Pfam" id="PF02653">
    <property type="entry name" value="BPD_transp_2"/>
    <property type="match status" value="1"/>
</dbReference>
<keyword evidence="4 6" id="KW-1133">Transmembrane helix</keyword>
<dbReference type="HOGENOM" id="CLU_028880_3_3_12"/>
<dbReference type="PANTHER" id="PTHR32196:SF63">
    <property type="entry name" value="INNER MEMBRANE ABC TRANSPORTER PERMEASE PROTEIN YJFF"/>
    <property type="match status" value="1"/>
</dbReference>
<dbReference type="AlphaFoldDB" id="F8F265"/>
<dbReference type="CDD" id="cd06579">
    <property type="entry name" value="TM_PBP1_transp_AraH_like"/>
    <property type="match status" value="1"/>
</dbReference>
<dbReference type="KEGG" id="scd:Spica_2219"/>
<evidence type="ECO:0000256" key="2">
    <source>
        <dbReference type="ARBA" id="ARBA00022475"/>
    </source>
</evidence>
<dbReference type="RefSeq" id="WP_013969619.1">
    <property type="nucleotide sequence ID" value="NC_015732.1"/>
</dbReference>
<feature type="transmembrane region" description="Helical" evidence="6">
    <location>
        <begin position="119"/>
        <end position="142"/>
    </location>
</feature>
<name>F8F265_GRAC1</name>
<feature type="transmembrane region" description="Helical" evidence="6">
    <location>
        <begin position="90"/>
        <end position="113"/>
    </location>
</feature>
<accession>F8F265</accession>
<dbReference type="PANTHER" id="PTHR32196">
    <property type="entry name" value="ABC TRANSPORTER PERMEASE PROTEIN YPHD-RELATED-RELATED"/>
    <property type="match status" value="1"/>
</dbReference>
<dbReference type="EMBL" id="CP002868">
    <property type="protein sequence ID" value="AEJ20337.1"/>
    <property type="molecule type" value="Genomic_DNA"/>
</dbReference>
<gene>
    <name evidence="7" type="ordered locus">Spica_2219</name>
</gene>
<dbReference type="InterPro" id="IPR001851">
    <property type="entry name" value="ABC_transp_permease"/>
</dbReference>
<dbReference type="Proteomes" id="UP000000503">
    <property type="component" value="Chromosome"/>
</dbReference>
<feature type="transmembrane region" description="Helical" evidence="6">
    <location>
        <begin position="9"/>
        <end position="29"/>
    </location>
</feature>
<protein>
    <submittedName>
        <fullName evidence="7">ABC-type transporter, integral membrane subunit</fullName>
    </submittedName>
</protein>
<dbReference type="STRING" id="744872.Spica_2219"/>
<feature type="transmembrane region" description="Helical" evidence="6">
    <location>
        <begin position="213"/>
        <end position="240"/>
    </location>
</feature>
<evidence type="ECO:0000256" key="3">
    <source>
        <dbReference type="ARBA" id="ARBA00022692"/>
    </source>
</evidence>
<keyword evidence="2" id="KW-1003">Cell membrane</keyword>
<evidence type="ECO:0000256" key="4">
    <source>
        <dbReference type="ARBA" id="ARBA00022989"/>
    </source>
</evidence>
<sequence length="331" mass="35914">MKQIDRKHLPFIVTVSLFIVMYSAGSIAYPNFLSIQVFINLFIDNAFLGIAAVGMTFVILSGGIDLSMGSVVALVTMISADLLRKDVPPAVVIPVVLLAASGIGLFQGIMIQFFKVQPFIATLAGMFFARGACYLISIDTINIENDWYRDVSMAAIELPTGDFISVNVLIFVVFAIVGWWLLRFTRFGRTVYAIGGSEQSALLMGLPVNRTKVLIYTFNGFCSGLAGIVFTFYMLSGYALHCKDLHMDAIAAVVMGGTLLTGGVGSIGGSIMGVLILGTIQTIINFQGTLSSWWTRIVVGILIFAFILMQSLLNRPMKVTNKNSKQEQNAA</sequence>
<dbReference type="NCBIfam" id="NF008630">
    <property type="entry name" value="PRK11618.1"/>
    <property type="match status" value="1"/>
</dbReference>
<evidence type="ECO:0000313" key="8">
    <source>
        <dbReference type="Proteomes" id="UP000000503"/>
    </source>
</evidence>
<evidence type="ECO:0000256" key="5">
    <source>
        <dbReference type="ARBA" id="ARBA00023136"/>
    </source>
</evidence>
<keyword evidence="3 6" id="KW-0812">Transmembrane</keyword>